<sequence>MDLKEKRNNERMEQVERRKDEIISAALSLFVEKGIDSTSINDIAAKAEVGPATVYRHFENKPQIVIVAAIKFWQSEISSLMPRILPESSNTCKGIDKIRNILNSYVILYQEYPEFIRFLDEFDNYVVKEKIDAEALRIYEQNILDLRGILVKALQEGKQDGTIKQEVEEYIFYATVTHAVLSLSEKLVLRGNILKSDNEIEAIAQLNLIIEMAVKYIST</sequence>
<evidence type="ECO:0000313" key="2">
    <source>
        <dbReference type="Proteomes" id="UP001058074"/>
    </source>
</evidence>
<name>A0ACB5R817_9CLOT</name>
<reference evidence="1" key="1">
    <citation type="journal article" date="2025" name="Int. J. Syst. Evol. Microbiol.">
        <title>Inconstantimicrobium mannanitabidum sp. nov., a novel member of the family Clostridiaceae isolated from anoxic soil under the treatment of reductive soil disinfestation.</title>
        <authorList>
            <person name="Ueki A."/>
            <person name="Tonouchi A."/>
            <person name="Honma S."/>
            <person name="Kaku N."/>
            <person name="Ueki K."/>
        </authorList>
    </citation>
    <scope>NUCLEOTIDE SEQUENCE</scope>
    <source>
        <strain evidence="1">TW13</strain>
    </source>
</reference>
<gene>
    <name evidence="1" type="ORF">rsdtw13_05910</name>
</gene>
<dbReference type="EMBL" id="BROD01000001">
    <property type="protein sequence ID" value="GKX65333.1"/>
    <property type="molecule type" value="Genomic_DNA"/>
</dbReference>
<dbReference type="Proteomes" id="UP001058074">
    <property type="component" value="Unassembled WGS sequence"/>
</dbReference>
<evidence type="ECO:0000313" key="1">
    <source>
        <dbReference type="EMBL" id="GKX65333.1"/>
    </source>
</evidence>
<accession>A0ACB5R817</accession>
<protein>
    <submittedName>
        <fullName evidence="1">Uncharacterized protein</fullName>
    </submittedName>
</protein>
<proteinExistence type="predicted"/>
<comment type="caution">
    <text evidence="1">The sequence shown here is derived from an EMBL/GenBank/DDBJ whole genome shotgun (WGS) entry which is preliminary data.</text>
</comment>
<organism evidence="1 2">
    <name type="scientific">Inconstantimicrobium mannanitabidum</name>
    <dbReference type="NCBI Taxonomy" id="1604901"/>
    <lineage>
        <taxon>Bacteria</taxon>
        <taxon>Bacillati</taxon>
        <taxon>Bacillota</taxon>
        <taxon>Clostridia</taxon>
        <taxon>Eubacteriales</taxon>
        <taxon>Clostridiaceae</taxon>
        <taxon>Inconstantimicrobium</taxon>
    </lineage>
</organism>
<keyword evidence="2" id="KW-1185">Reference proteome</keyword>